<comment type="caution">
    <text evidence="1">The sequence shown here is derived from an EMBL/GenBank/DDBJ whole genome shotgun (WGS) entry which is preliminary data.</text>
</comment>
<dbReference type="Proteomes" id="UP000827976">
    <property type="component" value="Chromosome 8"/>
</dbReference>
<gene>
    <name evidence="1" type="ORF">IHE45_08G037100</name>
</gene>
<keyword evidence="2" id="KW-1185">Reference proteome</keyword>
<accession>A0ACB7VI21</accession>
<sequence>MGLCVLAGSDSVSNVTLRQPMQTPATTIVLRGRFEILSLSDSMLPSSLPTMQCCVSVSLVGPQGQVIDDMVAGPTFNHLPEDNDNDGDENTTAVNVSLDSED</sequence>
<protein>
    <submittedName>
        <fullName evidence="1">AF0104/ALDC/Ptd012-like protein</fullName>
    </submittedName>
</protein>
<evidence type="ECO:0000313" key="1">
    <source>
        <dbReference type="EMBL" id="KAH7673890.1"/>
    </source>
</evidence>
<name>A0ACB7VI21_DIOAL</name>
<organism evidence="1 2">
    <name type="scientific">Dioscorea alata</name>
    <name type="common">Purple yam</name>
    <dbReference type="NCBI Taxonomy" id="55571"/>
    <lineage>
        <taxon>Eukaryota</taxon>
        <taxon>Viridiplantae</taxon>
        <taxon>Streptophyta</taxon>
        <taxon>Embryophyta</taxon>
        <taxon>Tracheophyta</taxon>
        <taxon>Spermatophyta</taxon>
        <taxon>Magnoliopsida</taxon>
        <taxon>Liliopsida</taxon>
        <taxon>Dioscoreales</taxon>
        <taxon>Dioscoreaceae</taxon>
        <taxon>Dioscorea</taxon>
    </lineage>
</organism>
<proteinExistence type="predicted"/>
<reference evidence="2" key="1">
    <citation type="journal article" date="2022" name="Nat. Commun.">
        <title>Chromosome evolution and the genetic basis of agronomically important traits in greater yam.</title>
        <authorList>
            <person name="Bredeson J.V."/>
            <person name="Lyons J.B."/>
            <person name="Oniyinde I.O."/>
            <person name="Okereke N.R."/>
            <person name="Kolade O."/>
            <person name="Nnabue I."/>
            <person name="Nwadili C.O."/>
            <person name="Hribova E."/>
            <person name="Parker M."/>
            <person name="Nwogha J."/>
            <person name="Shu S."/>
            <person name="Carlson J."/>
            <person name="Kariba R."/>
            <person name="Muthemba S."/>
            <person name="Knop K."/>
            <person name="Barton G.J."/>
            <person name="Sherwood A.V."/>
            <person name="Lopez-Montes A."/>
            <person name="Asiedu R."/>
            <person name="Jamnadass R."/>
            <person name="Muchugi A."/>
            <person name="Goodstein D."/>
            <person name="Egesi C.N."/>
            <person name="Featherston J."/>
            <person name="Asfaw A."/>
            <person name="Simpson G.G."/>
            <person name="Dolezel J."/>
            <person name="Hendre P.S."/>
            <person name="Van Deynze A."/>
            <person name="Kumar P.L."/>
            <person name="Obidiegwu J.E."/>
            <person name="Bhattacharjee R."/>
            <person name="Rokhsar D.S."/>
        </authorList>
    </citation>
    <scope>NUCLEOTIDE SEQUENCE [LARGE SCALE GENOMIC DNA]</scope>
    <source>
        <strain evidence="2">cv. TDa95/00328</strain>
    </source>
</reference>
<dbReference type="EMBL" id="CM037018">
    <property type="protein sequence ID" value="KAH7673890.1"/>
    <property type="molecule type" value="Genomic_DNA"/>
</dbReference>
<evidence type="ECO:0000313" key="2">
    <source>
        <dbReference type="Proteomes" id="UP000827976"/>
    </source>
</evidence>